<evidence type="ECO:0000256" key="9">
    <source>
        <dbReference type="ARBA" id="ARBA00022786"/>
    </source>
</evidence>
<evidence type="ECO:0000256" key="11">
    <source>
        <dbReference type="ARBA" id="ARBA00022837"/>
    </source>
</evidence>
<keyword evidence="9" id="KW-0833">Ubl conjugation pathway</keyword>
<feature type="domain" description="EF-hand" evidence="15">
    <location>
        <begin position="8"/>
        <end position="43"/>
    </location>
</feature>
<evidence type="ECO:0000259" key="14">
    <source>
        <dbReference type="PROSITE" id="PS50089"/>
    </source>
</evidence>
<dbReference type="InterPro" id="IPR050230">
    <property type="entry name" value="CALM/Myosin/TropC-like"/>
</dbReference>
<name>A0AA38WGW9_9ASTR</name>
<dbReference type="EMBL" id="JARYMX010000005">
    <property type="protein sequence ID" value="KAJ9547971.1"/>
    <property type="molecule type" value="Genomic_DNA"/>
</dbReference>
<evidence type="ECO:0000256" key="4">
    <source>
        <dbReference type="ARBA" id="ARBA00022481"/>
    </source>
</evidence>
<dbReference type="FunFam" id="1.10.238.10:FF:000042">
    <property type="entry name" value="Calmodulin"/>
    <property type="match status" value="1"/>
</dbReference>
<keyword evidence="10" id="KW-0862">Zinc</keyword>
<dbReference type="PROSITE" id="PS50222">
    <property type="entry name" value="EF_HAND_2"/>
    <property type="match status" value="4"/>
</dbReference>
<dbReference type="PANTHER" id="PTHR23048">
    <property type="entry name" value="MYOSIN LIGHT CHAIN 1, 3"/>
    <property type="match status" value="1"/>
</dbReference>
<evidence type="ECO:0000256" key="1">
    <source>
        <dbReference type="ARBA" id="ARBA00000900"/>
    </source>
</evidence>
<reference evidence="16" key="1">
    <citation type="submission" date="2023-03" db="EMBL/GenBank/DDBJ databases">
        <title>Chromosome-scale reference genome and RAD-based genetic map of yellow starthistle (Centaurea solstitialis) reveal putative structural variation and QTLs associated with invader traits.</title>
        <authorList>
            <person name="Reatini B."/>
            <person name="Cang F.A."/>
            <person name="Jiang Q."/>
            <person name="Mckibben M.T.W."/>
            <person name="Barker M.S."/>
            <person name="Rieseberg L.H."/>
            <person name="Dlugosch K.M."/>
        </authorList>
    </citation>
    <scope>NUCLEOTIDE SEQUENCE</scope>
    <source>
        <strain evidence="16">CAN-66</strain>
        <tissue evidence="16">Leaf</tissue>
    </source>
</reference>
<dbReference type="GO" id="GO:0061630">
    <property type="term" value="F:ubiquitin protein ligase activity"/>
    <property type="evidence" value="ECO:0007669"/>
    <property type="project" value="UniProtKB-EC"/>
</dbReference>
<dbReference type="Pfam" id="PF14369">
    <property type="entry name" value="Zn_ribbon_19"/>
    <property type="match status" value="1"/>
</dbReference>
<comment type="caution">
    <text evidence="16">The sequence shown here is derived from an EMBL/GenBank/DDBJ whole genome shotgun (WGS) entry which is preliminary data.</text>
</comment>
<feature type="region of interest" description="Disordered" evidence="13">
    <location>
        <begin position="383"/>
        <end position="404"/>
    </location>
</feature>
<dbReference type="Pfam" id="PF13639">
    <property type="entry name" value="zf-RING_2"/>
    <property type="match status" value="1"/>
</dbReference>
<protein>
    <recommendedName>
        <fullName evidence="3">RING-type E3 ubiquitin transferase</fullName>
        <ecNumber evidence="3">2.3.2.27</ecNumber>
    </recommendedName>
</protein>
<dbReference type="InterPro" id="IPR001841">
    <property type="entry name" value="Znf_RING"/>
</dbReference>
<dbReference type="InterPro" id="IPR018247">
    <property type="entry name" value="EF_Hand_1_Ca_BS"/>
</dbReference>
<evidence type="ECO:0000256" key="2">
    <source>
        <dbReference type="ARBA" id="ARBA00009763"/>
    </source>
</evidence>
<proteinExistence type="inferred from homology"/>
<dbReference type="InterPro" id="IPR013083">
    <property type="entry name" value="Znf_RING/FYVE/PHD"/>
</dbReference>
<comment type="similarity">
    <text evidence="2">Belongs to the calmodulin family.</text>
</comment>
<dbReference type="CDD" id="cd00051">
    <property type="entry name" value="EFh"/>
    <property type="match status" value="2"/>
</dbReference>
<dbReference type="PROSITE" id="PS50089">
    <property type="entry name" value="ZF_RING_2"/>
    <property type="match status" value="1"/>
</dbReference>
<evidence type="ECO:0000313" key="17">
    <source>
        <dbReference type="Proteomes" id="UP001172457"/>
    </source>
</evidence>
<dbReference type="SMART" id="SM00184">
    <property type="entry name" value="RING"/>
    <property type="match status" value="1"/>
</dbReference>
<keyword evidence="7" id="KW-0677">Repeat</keyword>
<evidence type="ECO:0000256" key="10">
    <source>
        <dbReference type="ARBA" id="ARBA00022833"/>
    </source>
</evidence>
<feature type="domain" description="RING-type" evidence="14">
    <location>
        <begin position="339"/>
        <end position="380"/>
    </location>
</feature>
<feature type="compositionally biased region" description="Gly residues" evidence="13">
    <location>
        <begin position="387"/>
        <end position="398"/>
    </location>
</feature>
<gene>
    <name evidence="16" type="ORF">OSB04_020514</name>
</gene>
<dbReference type="SUPFAM" id="SSF47473">
    <property type="entry name" value="EF-hand"/>
    <property type="match status" value="1"/>
</dbReference>
<evidence type="ECO:0000256" key="6">
    <source>
        <dbReference type="ARBA" id="ARBA00022723"/>
    </source>
</evidence>
<dbReference type="Proteomes" id="UP001172457">
    <property type="component" value="Chromosome 5"/>
</dbReference>
<dbReference type="AlphaFoldDB" id="A0AA38WGW9"/>
<feature type="region of interest" description="Disordered" evidence="13">
    <location>
        <begin position="229"/>
        <end position="253"/>
    </location>
</feature>
<dbReference type="GO" id="GO:0016460">
    <property type="term" value="C:myosin II complex"/>
    <property type="evidence" value="ECO:0007669"/>
    <property type="project" value="TreeGrafter"/>
</dbReference>
<keyword evidence="8 12" id="KW-0863">Zinc-finger</keyword>
<accession>A0AA38WGW9</accession>
<dbReference type="FunFam" id="1.10.238.10:FF:000034">
    <property type="entry name" value="Calmodulin"/>
    <property type="match status" value="1"/>
</dbReference>
<feature type="domain" description="EF-hand" evidence="15">
    <location>
        <begin position="117"/>
        <end position="152"/>
    </location>
</feature>
<sequence length="416" mass="46566">MADQLTDDQISEFKEAFSLFDKDGDGCITTKELGTVMRSLGQNPTEAELQDMINEVDADGNGTIDFPEFLNLMARKMKDTDSEEELKEAFRVFDKDQNGFISAAELRHVMTNLGEKLTDEEVDEMIREADVDGDGQINYEEFVKVMMANLYQMEPERTTTSNNRSTHWCYTCRQLVTLVRQNRTCCECGGGFVQELENILTTSTDVEEQNRNPRSGLMETFSNLFRRQETQQTNSNHREQQEAVSADGDNPTWGPWPIYTGDIPVSIPNDGGLLELFNEVLGFRRENGADFFVGPGVEEFFEQFNGRDQEVPPPASKSSIDSLPTVRISKKDARSDSHCAVCKEKLVLGSSAKKLPCKHLYHSGCIAPWLAQVSSCPVCRREVTPKGSGGHKSGGGSRRGGRVRHGPWSFLWPFGS</sequence>
<evidence type="ECO:0000256" key="13">
    <source>
        <dbReference type="SAM" id="MobiDB-lite"/>
    </source>
</evidence>
<dbReference type="GO" id="GO:0005509">
    <property type="term" value="F:calcium ion binding"/>
    <property type="evidence" value="ECO:0007669"/>
    <property type="project" value="InterPro"/>
</dbReference>
<dbReference type="EC" id="2.3.2.27" evidence="3"/>
<dbReference type="PANTHER" id="PTHR23048:SF53">
    <property type="entry name" value="CALMODULIN"/>
    <property type="match status" value="1"/>
</dbReference>
<evidence type="ECO:0000313" key="16">
    <source>
        <dbReference type="EMBL" id="KAJ9547971.1"/>
    </source>
</evidence>
<feature type="domain" description="EF-hand" evidence="15">
    <location>
        <begin position="81"/>
        <end position="116"/>
    </location>
</feature>
<evidence type="ECO:0000256" key="3">
    <source>
        <dbReference type="ARBA" id="ARBA00012483"/>
    </source>
</evidence>
<dbReference type="PROSITE" id="PS00018">
    <property type="entry name" value="EF_HAND_1"/>
    <property type="match status" value="4"/>
</dbReference>
<dbReference type="InterPro" id="IPR011992">
    <property type="entry name" value="EF-hand-dom_pair"/>
</dbReference>
<dbReference type="SMART" id="SM00054">
    <property type="entry name" value="EFh"/>
    <property type="match status" value="4"/>
</dbReference>
<keyword evidence="4" id="KW-0488">Methylation</keyword>
<comment type="catalytic activity">
    <reaction evidence="1">
        <text>S-ubiquitinyl-[E2 ubiquitin-conjugating enzyme]-L-cysteine + [acceptor protein]-L-lysine = [E2 ubiquitin-conjugating enzyme]-L-cysteine + N(6)-ubiquitinyl-[acceptor protein]-L-lysine.</text>
        <dbReference type="EC" id="2.3.2.27"/>
    </reaction>
</comment>
<feature type="domain" description="EF-hand" evidence="15">
    <location>
        <begin position="44"/>
        <end position="79"/>
    </location>
</feature>
<dbReference type="FunFam" id="3.30.40.10:FF:000022">
    <property type="entry name" value="E3 ubiquitin-protein ligase RING1-like"/>
    <property type="match status" value="1"/>
</dbReference>
<evidence type="ECO:0000256" key="5">
    <source>
        <dbReference type="ARBA" id="ARBA00022679"/>
    </source>
</evidence>
<dbReference type="GO" id="GO:0008270">
    <property type="term" value="F:zinc ion binding"/>
    <property type="evidence" value="ECO:0007669"/>
    <property type="project" value="UniProtKB-KW"/>
</dbReference>
<keyword evidence="11" id="KW-0106">Calcium</keyword>
<dbReference type="Gene3D" id="1.10.238.10">
    <property type="entry name" value="EF-hand"/>
    <property type="match status" value="3"/>
</dbReference>
<dbReference type="Gene3D" id="3.30.40.10">
    <property type="entry name" value="Zinc/RING finger domain, C3HC4 (zinc finger)"/>
    <property type="match status" value="1"/>
</dbReference>
<dbReference type="InterPro" id="IPR002048">
    <property type="entry name" value="EF_hand_dom"/>
</dbReference>
<organism evidence="16 17">
    <name type="scientific">Centaurea solstitialis</name>
    <name type="common">yellow star-thistle</name>
    <dbReference type="NCBI Taxonomy" id="347529"/>
    <lineage>
        <taxon>Eukaryota</taxon>
        <taxon>Viridiplantae</taxon>
        <taxon>Streptophyta</taxon>
        <taxon>Embryophyta</taxon>
        <taxon>Tracheophyta</taxon>
        <taxon>Spermatophyta</taxon>
        <taxon>Magnoliopsida</taxon>
        <taxon>eudicotyledons</taxon>
        <taxon>Gunneridae</taxon>
        <taxon>Pentapetalae</taxon>
        <taxon>asterids</taxon>
        <taxon>campanulids</taxon>
        <taxon>Asterales</taxon>
        <taxon>Asteraceae</taxon>
        <taxon>Carduoideae</taxon>
        <taxon>Cardueae</taxon>
        <taxon>Centaureinae</taxon>
        <taxon>Centaurea</taxon>
    </lineage>
</organism>
<keyword evidence="5" id="KW-0808">Transferase</keyword>
<dbReference type="Pfam" id="PF13499">
    <property type="entry name" value="EF-hand_7"/>
    <property type="match status" value="2"/>
</dbReference>
<keyword evidence="6" id="KW-0479">Metal-binding</keyword>
<evidence type="ECO:0000259" key="15">
    <source>
        <dbReference type="PROSITE" id="PS50222"/>
    </source>
</evidence>
<evidence type="ECO:0000256" key="8">
    <source>
        <dbReference type="ARBA" id="ARBA00022771"/>
    </source>
</evidence>
<dbReference type="SUPFAM" id="SSF57850">
    <property type="entry name" value="RING/U-box"/>
    <property type="match status" value="1"/>
</dbReference>
<keyword evidence="17" id="KW-1185">Reference proteome</keyword>
<evidence type="ECO:0000256" key="12">
    <source>
        <dbReference type="PROSITE-ProRule" id="PRU00175"/>
    </source>
</evidence>
<dbReference type="InterPro" id="IPR039525">
    <property type="entry name" value="RNF126-like_zinc-ribbon"/>
</dbReference>
<evidence type="ECO:0000256" key="7">
    <source>
        <dbReference type="ARBA" id="ARBA00022737"/>
    </source>
</evidence>